<reference evidence="2 3" key="2">
    <citation type="submission" date="2017-06" db="EMBL/GenBank/DDBJ databases">
        <authorList>
            <person name="Kim H.J."/>
            <person name="Triplett B.A."/>
        </authorList>
    </citation>
    <scope>NUCLEOTIDE SEQUENCE [LARGE SCALE GENOMIC DNA]</scope>
    <source>
        <strain evidence="2 3">BZC3</strain>
    </source>
</reference>
<dbReference type="Proteomes" id="UP000197024">
    <property type="component" value="Chromosome"/>
</dbReference>
<keyword evidence="1" id="KW-0472">Membrane</keyword>
<organism evidence="2 3">
    <name type="scientific">Brevundimonas diminuta</name>
    <name type="common">Pseudomonas diminuta</name>
    <dbReference type="NCBI Taxonomy" id="293"/>
    <lineage>
        <taxon>Bacteria</taxon>
        <taxon>Pseudomonadati</taxon>
        <taxon>Pseudomonadota</taxon>
        <taxon>Alphaproteobacteria</taxon>
        <taxon>Caulobacterales</taxon>
        <taxon>Caulobacteraceae</taxon>
        <taxon>Brevundimonas</taxon>
    </lineage>
</organism>
<feature type="transmembrane region" description="Helical" evidence="1">
    <location>
        <begin position="107"/>
        <end position="126"/>
    </location>
</feature>
<evidence type="ECO:0000313" key="2">
    <source>
        <dbReference type="EMBL" id="ASD26094.1"/>
    </source>
</evidence>
<keyword evidence="1" id="KW-0812">Transmembrane</keyword>
<dbReference type="GO" id="GO:0015097">
    <property type="term" value="F:mercury ion transmembrane transporter activity"/>
    <property type="evidence" value="ECO:0007669"/>
    <property type="project" value="InterPro"/>
</dbReference>
<accession>A0A1Z3LV52</accession>
<dbReference type="Pfam" id="PF03203">
    <property type="entry name" value="MerC"/>
    <property type="match status" value="1"/>
</dbReference>
<evidence type="ECO:0008006" key="4">
    <source>
        <dbReference type="Google" id="ProtNLM"/>
    </source>
</evidence>
<protein>
    <recommendedName>
        <fullName evidence="4">MerC domain-containing protein</fullName>
    </recommendedName>
</protein>
<proteinExistence type="predicted"/>
<keyword evidence="1" id="KW-1133">Transmembrane helix</keyword>
<dbReference type="AlphaFoldDB" id="A0A1Z3LV52"/>
<dbReference type="EMBL" id="CP021995">
    <property type="protein sequence ID" value="ASD26094.1"/>
    <property type="molecule type" value="Genomic_DNA"/>
</dbReference>
<feature type="transmembrane region" description="Helical" evidence="1">
    <location>
        <begin position="22"/>
        <end position="44"/>
    </location>
</feature>
<gene>
    <name evidence="2" type="ORF">CD943_03810</name>
</gene>
<evidence type="ECO:0000256" key="1">
    <source>
        <dbReference type="SAM" id="Phobius"/>
    </source>
</evidence>
<name>A0A1Z3LV52_BREDI</name>
<evidence type="ECO:0000313" key="3">
    <source>
        <dbReference type="Proteomes" id="UP000197024"/>
    </source>
</evidence>
<sequence>MIQAAARQGANGRSGDGRAGDILAMLLSLVCFLHCLAATIAVGALSLSGAWAETEALHWGLAFAATGLSGWILFRQVRHDCSRMVSALAMAGAGFLFLGAAEVPSPLWGTVITVTGGAVLILAHGLNWRARQRAACCAR</sequence>
<dbReference type="GO" id="GO:0016020">
    <property type="term" value="C:membrane"/>
    <property type="evidence" value="ECO:0007669"/>
    <property type="project" value="InterPro"/>
</dbReference>
<feature type="transmembrane region" description="Helical" evidence="1">
    <location>
        <begin position="81"/>
        <end position="101"/>
    </location>
</feature>
<reference evidence="2 3" key="1">
    <citation type="submission" date="2017-06" db="EMBL/GenBank/DDBJ databases">
        <title>Biodegradation of gentamicin by bacterial consortia AMQD4 in synthetic medium and raw gentamicin sewage.</title>
        <authorList>
            <person name="Chang H."/>
            <person name="Feng Y."/>
            <person name="Li Z."/>
            <person name="Xue J."/>
            <person name="Cheng D."/>
        </authorList>
    </citation>
    <scope>NUCLEOTIDE SEQUENCE [LARGE SCALE GENOMIC DNA]</scope>
    <source>
        <strain evidence="2 3">BZC3</strain>
    </source>
</reference>
<feature type="transmembrane region" description="Helical" evidence="1">
    <location>
        <begin position="56"/>
        <end position="74"/>
    </location>
</feature>
<dbReference type="InterPro" id="IPR004891">
    <property type="entry name" value="Mercury-R_MerC"/>
</dbReference>